<dbReference type="Proteomes" id="UP001209878">
    <property type="component" value="Unassembled WGS sequence"/>
</dbReference>
<dbReference type="GO" id="GO:0031011">
    <property type="term" value="C:Ino80 complex"/>
    <property type="evidence" value="ECO:0007669"/>
    <property type="project" value="InterPro"/>
</dbReference>
<dbReference type="Pfam" id="PF24237">
    <property type="entry name" value="INO80E"/>
    <property type="match status" value="1"/>
</dbReference>
<evidence type="ECO:0000259" key="2">
    <source>
        <dbReference type="Pfam" id="PF24237"/>
    </source>
</evidence>
<reference evidence="3" key="1">
    <citation type="journal article" date="2023" name="Mol. Biol. Evol.">
        <title>Third-Generation Sequencing Reveals the Adaptive Role of the Epigenome in Three Deep-Sea Polychaetes.</title>
        <authorList>
            <person name="Perez M."/>
            <person name="Aroh O."/>
            <person name="Sun Y."/>
            <person name="Lan Y."/>
            <person name="Juniper S.K."/>
            <person name="Young C.R."/>
            <person name="Angers B."/>
            <person name="Qian P.Y."/>
        </authorList>
    </citation>
    <scope>NUCLEOTIDE SEQUENCE</scope>
    <source>
        <strain evidence="3">R07B-5</strain>
    </source>
</reference>
<dbReference type="InterPro" id="IPR056515">
    <property type="entry name" value="INO80E_N"/>
</dbReference>
<gene>
    <name evidence="3" type="ORF">NP493_218g03000</name>
</gene>
<sequence length="247" mass="27479">MMTAITDTHSEPTNYKKKYKALKRKLRFLIYEQECFLEELRKSQRKLVRVSRDKSFLLDQLLQYEKVDELSSDSDATASSDSETEGGKEGSSGKKKKAQHAGQMGMFGIAGGLPPNLGYAAIGPSPLAMAASQSLEPPKKKAKMSKKAAATKLGQLKASGLTMNRGHLVMPHGMESMRPPGHMTREELERHLDMKQSSKSQFMSIESAPHSLPEDIFSNESSNHDRSVWNLCCNKRFSNNVIGLFII</sequence>
<comment type="caution">
    <text evidence="3">The sequence shown here is derived from an EMBL/GenBank/DDBJ whole genome shotgun (WGS) entry which is preliminary data.</text>
</comment>
<accession>A0AAD9UE36</accession>
<dbReference type="EMBL" id="JAODUO010000217">
    <property type="protein sequence ID" value="KAK2185945.1"/>
    <property type="molecule type" value="Genomic_DNA"/>
</dbReference>
<feature type="domain" description="INO80 complex subunit E N-terminal" evidence="2">
    <location>
        <begin position="14"/>
        <end position="61"/>
    </location>
</feature>
<protein>
    <recommendedName>
        <fullName evidence="2">INO80 complex subunit E N-terminal domain-containing protein</fullName>
    </recommendedName>
</protein>
<evidence type="ECO:0000256" key="1">
    <source>
        <dbReference type="SAM" id="MobiDB-lite"/>
    </source>
</evidence>
<dbReference type="PANTHER" id="PTHR21812">
    <property type="entry name" value="INO80 COMPLEX SUBUNIT E"/>
    <property type="match status" value="1"/>
</dbReference>
<feature type="region of interest" description="Disordered" evidence="1">
    <location>
        <begin position="69"/>
        <end position="100"/>
    </location>
</feature>
<dbReference type="PANTHER" id="PTHR21812:SF1">
    <property type="entry name" value="INO80 COMPLEX SUBUNIT E"/>
    <property type="match status" value="1"/>
</dbReference>
<keyword evidence="4" id="KW-1185">Reference proteome</keyword>
<name>A0AAD9UE36_RIDPI</name>
<dbReference type="GO" id="GO:0006338">
    <property type="term" value="P:chromatin remodeling"/>
    <property type="evidence" value="ECO:0007669"/>
    <property type="project" value="InterPro"/>
</dbReference>
<dbReference type="InterPro" id="IPR026678">
    <property type="entry name" value="INO80E"/>
</dbReference>
<dbReference type="AlphaFoldDB" id="A0AAD9UE36"/>
<evidence type="ECO:0000313" key="4">
    <source>
        <dbReference type="Proteomes" id="UP001209878"/>
    </source>
</evidence>
<proteinExistence type="predicted"/>
<organism evidence="3 4">
    <name type="scientific">Ridgeia piscesae</name>
    <name type="common">Tubeworm</name>
    <dbReference type="NCBI Taxonomy" id="27915"/>
    <lineage>
        <taxon>Eukaryota</taxon>
        <taxon>Metazoa</taxon>
        <taxon>Spiralia</taxon>
        <taxon>Lophotrochozoa</taxon>
        <taxon>Annelida</taxon>
        <taxon>Polychaeta</taxon>
        <taxon>Sedentaria</taxon>
        <taxon>Canalipalpata</taxon>
        <taxon>Sabellida</taxon>
        <taxon>Siboglinidae</taxon>
        <taxon>Ridgeia</taxon>
    </lineage>
</organism>
<evidence type="ECO:0000313" key="3">
    <source>
        <dbReference type="EMBL" id="KAK2185945.1"/>
    </source>
</evidence>